<dbReference type="GO" id="GO:0032259">
    <property type="term" value="P:methylation"/>
    <property type="evidence" value="ECO:0007669"/>
    <property type="project" value="UniProtKB-KW"/>
</dbReference>
<dbReference type="InterPro" id="IPR029063">
    <property type="entry name" value="SAM-dependent_MTases_sf"/>
</dbReference>
<protein>
    <submittedName>
        <fullName evidence="1">SAM-dependent methyltransferase</fullName>
    </submittedName>
</protein>
<name>A0A6G9Z371_9NOCA</name>
<dbReference type="SUPFAM" id="SSF53335">
    <property type="entry name" value="S-adenosyl-L-methionine-dependent methyltransferases"/>
    <property type="match status" value="1"/>
</dbReference>
<dbReference type="AlphaFoldDB" id="A0A6G9Z371"/>
<keyword evidence="1" id="KW-0489">Methyltransferase</keyword>
<organism evidence="1 2">
    <name type="scientific">Nocardia terpenica</name>
    <dbReference type="NCBI Taxonomy" id="455432"/>
    <lineage>
        <taxon>Bacteria</taxon>
        <taxon>Bacillati</taxon>
        <taxon>Actinomycetota</taxon>
        <taxon>Actinomycetes</taxon>
        <taxon>Mycobacteriales</taxon>
        <taxon>Nocardiaceae</taxon>
        <taxon>Nocardia</taxon>
    </lineage>
</organism>
<dbReference type="PIRSF" id="PIRSF017393">
    <property type="entry name" value="MTase_SAV2177"/>
    <property type="match status" value="1"/>
</dbReference>
<keyword evidence="1" id="KW-0808">Transferase</keyword>
<evidence type="ECO:0000313" key="2">
    <source>
        <dbReference type="Proteomes" id="UP000500953"/>
    </source>
</evidence>
<gene>
    <name evidence="1" type="ORF">F6W96_18375</name>
</gene>
<accession>A0A6G9Z371</accession>
<reference evidence="1 2" key="1">
    <citation type="journal article" date="2019" name="ACS Chem. Biol.">
        <title>Identification and Mobilization of a Cryptic Antibiotic Biosynthesis Gene Locus from a Human-Pathogenic Nocardia Isolate.</title>
        <authorList>
            <person name="Herisse M."/>
            <person name="Ishida K."/>
            <person name="Porter J.L."/>
            <person name="Howden B."/>
            <person name="Hertweck C."/>
            <person name="Stinear T.P."/>
            <person name="Pidot S.J."/>
        </authorList>
    </citation>
    <scope>NUCLEOTIDE SEQUENCE [LARGE SCALE GENOMIC DNA]</scope>
    <source>
        <strain evidence="1 2">AUSMDU00012715</strain>
    </source>
</reference>
<dbReference type="Gene3D" id="3.40.50.150">
    <property type="entry name" value="Vaccinia Virus protein VP39"/>
    <property type="match status" value="1"/>
</dbReference>
<dbReference type="InterPro" id="IPR006764">
    <property type="entry name" value="SAM_dep_MeTrfase_SAV2177_type"/>
</dbReference>
<sequence>MKEEIMKENEIVIADSGVFPESIDTTVPHVARVLDYLLGGQANYPADRAVAKQAFAGWPGEVGGVDGVRVDIRGHRAALIRVVRYLAGEVGIRQFLDIGSGLPTVDNVHEVALATAPDSRIVYIDRDPIVVAHARYLLGKDTSDRVAYMEGDLHDPRDLLRRAADTLDFARPVAVVMFGALHFFDNTEAPDKIVRTFVDAVPSGSHIAISHFATDEQDGAMNETFEQMNRQWGESVTRRGHAEVMRFFAGLDLIEPGVVELPDWRPDLGAGGPRPLPMWCGVARKP</sequence>
<evidence type="ECO:0000313" key="1">
    <source>
        <dbReference type="EMBL" id="QIS19968.1"/>
    </source>
</evidence>
<dbReference type="GO" id="GO:0008168">
    <property type="term" value="F:methyltransferase activity"/>
    <property type="evidence" value="ECO:0007669"/>
    <property type="project" value="UniProtKB-KW"/>
</dbReference>
<dbReference type="Pfam" id="PF04672">
    <property type="entry name" value="Methyltransf_19"/>
    <property type="match status" value="1"/>
</dbReference>
<proteinExistence type="predicted"/>
<dbReference type="Proteomes" id="UP000500953">
    <property type="component" value="Chromosome"/>
</dbReference>
<dbReference type="CDD" id="cd02440">
    <property type="entry name" value="AdoMet_MTases"/>
    <property type="match status" value="1"/>
</dbReference>
<dbReference type="EMBL" id="CP046173">
    <property type="protein sequence ID" value="QIS19968.1"/>
    <property type="molecule type" value="Genomic_DNA"/>
</dbReference>